<feature type="compositionally biased region" description="Basic and acidic residues" evidence="1">
    <location>
        <begin position="162"/>
        <end position="172"/>
    </location>
</feature>
<evidence type="ECO:0000256" key="1">
    <source>
        <dbReference type="SAM" id="MobiDB-lite"/>
    </source>
</evidence>
<keyword evidence="3" id="KW-1185">Reference proteome</keyword>
<dbReference type="Proteomes" id="UP000832041">
    <property type="component" value="Chromosome"/>
</dbReference>
<accession>A0ABY4L3C0</accession>
<reference evidence="2 3" key="1">
    <citation type="submission" date="2020-04" db="EMBL/GenBank/DDBJ databases">
        <title>Thermobifida alba genome sequencing and assembly.</title>
        <authorList>
            <person name="Luzics S."/>
            <person name="Horvath B."/>
            <person name="Nagy I."/>
            <person name="Toth A."/>
            <person name="Nagy I."/>
            <person name="Kukolya J."/>
        </authorList>
    </citation>
    <scope>NUCLEOTIDE SEQUENCE [LARGE SCALE GENOMIC DNA]</scope>
    <source>
        <strain evidence="2 3">DSM 43795</strain>
    </source>
</reference>
<gene>
    <name evidence="2" type="ORF">FOF52_15285</name>
</gene>
<evidence type="ECO:0000313" key="2">
    <source>
        <dbReference type="EMBL" id="UPT22159.1"/>
    </source>
</evidence>
<dbReference type="NCBIfam" id="TIGR03544">
    <property type="entry name" value="DivI1A_domain"/>
    <property type="match status" value="1"/>
</dbReference>
<protein>
    <submittedName>
        <fullName evidence="2">DivIVA domain-containing protein</fullName>
    </submittedName>
</protein>
<dbReference type="Gene3D" id="6.10.250.660">
    <property type="match status" value="1"/>
</dbReference>
<organism evidence="2 3">
    <name type="scientific">Thermobifida alba</name>
    <name type="common">Thermomonospora alba</name>
    <dbReference type="NCBI Taxonomy" id="53522"/>
    <lineage>
        <taxon>Bacteria</taxon>
        <taxon>Bacillati</taxon>
        <taxon>Actinomycetota</taxon>
        <taxon>Actinomycetes</taxon>
        <taxon>Streptosporangiales</taxon>
        <taxon>Nocardiopsidaceae</taxon>
        <taxon>Thermobifida</taxon>
    </lineage>
</organism>
<sequence>MLRGYDRAQVDQFVALLRAADGDTSALPDGHRPPSFDIVLRGYDRAQVDQWIAEATGESAPSAPAPAREGVRLPGTYAAPAFDVVLRGYDRTRVDPVVRRVVATLARDGSAKPVTRVEIAAAAFRRALFGYDRDQVDAWLREIAPASPTSGAFRGTGPPPRPSERRGDTEGD</sequence>
<proteinExistence type="predicted"/>
<dbReference type="EMBL" id="CP051627">
    <property type="protein sequence ID" value="UPT22159.1"/>
    <property type="molecule type" value="Genomic_DNA"/>
</dbReference>
<dbReference type="RefSeq" id="WP_248590646.1">
    <property type="nucleotide sequence ID" value="NZ_BAABEB010000005.1"/>
</dbReference>
<dbReference type="InterPro" id="IPR019933">
    <property type="entry name" value="DivIVA_domain"/>
</dbReference>
<name>A0ABY4L3C0_THEAE</name>
<feature type="region of interest" description="Disordered" evidence="1">
    <location>
        <begin position="147"/>
        <end position="172"/>
    </location>
</feature>
<evidence type="ECO:0000313" key="3">
    <source>
        <dbReference type="Proteomes" id="UP000832041"/>
    </source>
</evidence>